<reference evidence="1 2" key="1">
    <citation type="journal article" date="2013" name="BMC Genomics">
        <title>Genome sequencing and comparative genomics of honey bee microsporidia, Nosema apis reveal novel insights into host-parasite interactions.</title>
        <authorList>
            <person name="Chen Yp."/>
            <person name="Pettis J.S."/>
            <person name="Zhao Y."/>
            <person name="Liu X."/>
            <person name="Tallon L.J."/>
            <person name="Sadzewicz L.D."/>
            <person name="Li R."/>
            <person name="Zheng H."/>
            <person name="Huang S."/>
            <person name="Zhang X."/>
            <person name="Hamilton M.C."/>
            <person name="Pernal S.F."/>
            <person name="Melathopoulos A.P."/>
            <person name="Yan X."/>
            <person name="Evans J.D."/>
        </authorList>
    </citation>
    <scope>NUCLEOTIDE SEQUENCE [LARGE SCALE GENOMIC DNA]</scope>
    <source>
        <strain evidence="1 2">BRL 01</strain>
    </source>
</reference>
<dbReference type="SUPFAM" id="SSF47661">
    <property type="entry name" value="t-snare proteins"/>
    <property type="match status" value="1"/>
</dbReference>
<dbReference type="Gene3D" id="1.20.58.70">
    <property type="match status" value="1"/>
</dbReference>
<dbReference type="Proteomes" id="UP000053780">
    <property type="component" value="Unassembled WGS sequence"/>
</dbReference>
<dbReference type="GO" id="GO:0016192">
    <property type="term" value="P:vesicle-mediated transport"/>
    <property type="evidence" value="ECO:0007669"/>
    <property type="project" value="InterPro"/>
</dbReference>
<keyword evidence="2" id="KW-1185">Reference proteome</keyword>
<sequence>MDRATIISKRINENIENLESYVNQYKILTARVSTSILDKSDENMVFNTIQEIGFKFKQTSNSTKDKIQGLSNLLSLNLNAKEKDVIKWHINAHSRKLISLTNLFRDYNFEFKKNEENRTKFLYRAANLDASDEQINEYLKSPGSNKKLVHFFLWETNLKN</sequence>
<dbReference type="OrthoDB" id="10255013at2759"/>
<name>T0L1T9_9MICR</name>
<accession>T0L1T9</accession>
<evidence type="ECO:0000313" key="1">
    <source>
        <dbReference type="EMBL" id="EQB61437.1"/>
    </source>
</evidence>
<dbReference type="VEuPathDB" id="MicrosporidiaDB:NAPIS_ORF00988"/>
<dbReference type="GO" id="GO:0016020">
    <property type="term" value="C:membrane"/>
    <property type="evidence" value="ECO:0007669"/>
    <property type="project" value="InterPro"/>
</dbReference>
<dbReference type="AlphaFoldDB" id="T0L1T9"/>
<proteinExistence type="predicted"/>
<organism evidence="1 2">
    <name type="scientific">Vairimorpha apis BRL 01</name>
    <dbReference type="NCBI Taxonomy" id="1037528"/>
    <lineage>
        <taxon>Eukaryota</taxon>
        <taxon>Fungi</taxon>
        <taxon>Fungi incertae sedis</taxon>
        <taxon>Microsporidia</taxon>
        <taxon>Nosematidae</taxon>
        <taxon>Vairimorpha</taxon>
    </lineage>
</organism>
<dbReference type="HOGENOM" id="CLU_1652668_0_0_1"/>
<dbReference type="EMBL" id="KE647139">
    <property type="protein sequence ID" value="EQB61437.1"/>
    <property type="molecule type" value="Genomic_DNA"/>
</dbReference>
<gene>
    <name evidence="1" type="ORF">NAPIS_ORF00988</name>
</gene>
<dbReference type="InterPro" id="IPR010989">
    <property type="entry name" value="SNARE"/>
</dbReference>
<evidence type="ECO:0000313" key="2">
    <source>
        <dbReference type="Proteomes" id="UP000053780"/>
    </source>
</evidence>
<protein>
    <submittedName>
        <fullName evidence="1">T-snare complex subunit syntaxin</fullName>
    </submittedName>
</protein>